<evidence type="ECO:0000313" key="3">
    <source>
        <dbReference type="Proteomes" id="UP000186141"/>
    </source>
</evidence>
<dbReference type="Gene3D" id="3.40.50.720">
    <property type="entry name" value="NAD(P)-binding Rossmann-like Domain"/>
    <property type="match status" value="1"/>
</dbReference>
<feature type="domain" description="GFO/IDH/MocA-like oxidoreductase" evidence="1">
    <location>
        <begin position="127"/>
        <end position="228"/>
    </location>
</feature>
<dbReference type="EMBL" id="FTOT01000010">
    <property type="protein sequence ID" value="SIT21694.1"/>
    <property type="molecule type" value="Genomic_DNA"/>
</dbReference>
<dbReference type="InterPro" id="IPR055170">
    <property type="entry name" value="GFO_IDH_MocA-like_dom"/>
</dbReference>
<dbReference type="SUPFAM" id="SSF51735">
    <property type="entry name" value="NAD(P)-binding Rossmann-fold domains"/>
    <property type="match status" value="1"/>
</dbReference>
<name>A0A1N7QFW3_9RHOB</name>
<dbReference type="OrthoDB" id="9792935at2"/>
<dbReference type="SUPFAM" id="SSF55347">
    <property type="entry name" value="Glyceraldehyde-3-phosphate dehydrogenase-like, C-terminal domain"/>
    <property type="match status" value="1"/>
</dbReference>
<evidence type="ECO:0000259" key="1">
    <source>
        <dbReference type="Pfam" id="PF22725"/>
    </source>
</evidence>
<dbReference type="PANTHER" id="PTHR43377">
    <property type="entry name" value="BILIVERDIN REDUCTASE A"/>
    <property type="match status" value="1"/>
</dbReference>
<proteinExistence type="predicted"/>
<dbReference type="RefSeq" id="WP_076533851.1">
    <property type="nucleotide sequence ID" value="NZ_BMEH01000010.1"/>
</dbReference>
<dbReference type="InterPro" id="IPR051450">
    <property type="entry name" value="Gfo/Idh/MocA_Oxidoreductases"/>
</dbReference>
<dbReference type="PANTHER" id="PTHR43377:SF1">
    <property type="entry name" value="BILIVERDIN REDUCTASE A"/>
    <property type="match status" value="1"/>
</dbReference>
<accession>A0A1N7QFW3</accession>
<keyword evidence="3" id="KW-1185">Reference proteome</keyword>
<dbReference type="InterPro" id="IPR036291">
    <property type="entry name" value="NAD(P)-bd_dom_sf"/>
</dbReference>
<dbReference type="Pfam" id="PF22725">
    <property type="entry name" value="GFO_IDH_MocA_C3"/>
    <property type="match status" value="1"/>
</dbReference>
<evidence type="ECO:0000313" key="2">
    <source>
        <dbReference type="EMBL" id="SIT21694.1"/>
    </source>
</evidence>
<protein>
    <submittedName>
        <fullName evidence="2">Predicted dehydrogenase</fullName>
    </submittedName>
</protein>
<dbReference type="AlphaFoldDB" id="A0A1N7QFW3"/>
<gene>
    <name evidence="2" type="ORF">SAMN05421774_11050</name>
</gene>
<dbReference type="Gene3D" id="3.30.360.10">
    <property type="entry name" value="Dihydrodipicolinate Reductase, domain 2"/>
    <property type="match status" value="1"/>
</dbReference>
<reference evidence="2 3" key="1">
    <citation type="submission" date="2017-01" db="EMBL/GenBank/DDBJ databases">
        <authorList>
            <person name="Mah S.A."/>
            <person name="Swanson W.J."/>
            <person name="Moy G.W."/>
            <person name="Vacquier V.D."/>
        </authorList>
    </citation>
    <scope>NUCLEOTIDE SEQUENCE [LARGE SCALE GENOMIC DNA]</scope>
    <source>
        <strain evidence="2 3">DSM 26375</strain>
    </source>
</reference>
<sequence length="316" mass="34192">MVIPAGVIAVIGAGSIGRRHAANLATLGARVELLPWRGLDTAALAARDDIAGVVIATETPIRLELIRLCSARNWPFYAEKPLAWQEDQARAIHAAAAPVAARSMVGFMMRWHPVVRALAAMDLSDTFRIHAEIGHDVRQWRPDWSFAASYAARPAGGGVLLDLCHEVDLVLALFPGVQVQDVQSLGHAEFPAVDFATSLHLTTPGGAAVRIAMDYLSPVFVRRLVISGLSRRIEADLLASRLTILTDAGAETRDFPFERNDMFLAAMTEFLALAAGGALPDDPLRPRFDVMEPSSMLIARAWEARQFSGALTLPMG</sequence>
<organism evidence="2 3">
    <name type="scientific">Gemmobacter megaterium</name>
    <dbReference type="NCBI Taxonomy" id="1086013"/>
    <lineage>
        <taxon>Bacteria</taxon>
        <taxon>Pseudomonadati</taxon>
        <taxon>Pseudomonadota</taxon>
        <taxon>Alphaproteobacteria</taxon>
        <taxon>Rhodobacterales</taxon>
        <taxon>Paracoccaceae</taxon>
        <taxon>Gemmobacter</taxon>
    </lineage>
</organism>
<dbReference type="STRING" id="1086013.SAMN05421774_11050"/>
<dbReference type="Proteomes" id="UP000186141">
    <property type="component" value="Unassembled WGS sequence"/>
</dbReference>